<gene>
    <name evidence="6" type="ORF">ACH4GP_37785</name>
</gene>
<dbReference type="RefSeq" id="WP_367436029.1">
    <property type="nucleotide sequence ID" value="NZ_CP108413.1"/>
</dbReference>
<keyword evidence="7" id="KW-1185">Reference proteome</keyword>
<evidence type="ECO:0000256" key="3">
    <source>
        <dbReference type="ARBA" id="ARBA00022741"/>
    </source>
</evidence>
<dbReference type="Pfam" id="PF00005">
    <property type="entry name" value="ABC_tran"/>
    <property type="match status" value="1"/>
</dbReference>
<dbReference type="PROSITE" id="PS00211">
    <property type="entry name" value="ABC_TRANSPORTER_1"/>
    <property type="match status" value="1"/>
</dbReference>
<keyword evidence="3" id="KW-0547">Nucleotide-binding</keyword>
<evidence type="ECO:0000256" key="4">
    <source>
        <dbReference type="ARBA" id="ARBA00022840"/>
    </source>
</evidence>
<dbReference type="SUPFAM" id="SSF52540">
    <property type="entry name" value="P-loop containing nucleoside triphosphate hydrolases"/>
    <property type="match status" value="1"/>
</dbReference>
<keyword evidence="4 6" id="KW-0067">ATP-binding</keyword>
<dbReference type="InterPro" id="IPR017871">
    <property type="entry name" value="ABC_transporter-like_CS"/>
</dbReference>
<dbReference type="PROSITE" id="PS50893">
    <property type="entry name" value="ABC_TRANSPORTER_2"/>
    <property type="match status" value="1"/>
</dbReference>
<evidence type="ECO:0000259" key="5">
    <source>
        <dbReference type="PROSITE" id="PS50893"/>
    </source>
</evidence>
<dbReference type="SMART" id="SM00382">
    <property type="entry name" value="AAA"/>
    <property type="match status" value="1"/>
</dbReference>
<dbReference type="PANTHER" id="PTHR43335:SF4">
    <property type="entry name" value="ABC TRANSPORTER, ATP-BINDING PROTEIN"/>
    <property type="match status" value="1"/>
</dbReference>
<dbReference type="InterPro" id="IPR003593">
    <property type="entry name" value="AAA+_ATPase"/>
</dbReference>
<comment type="similarity">
    <text evidence="1">Belongs to the ABC transporter superfamily.</text>
</comment>
<organism evidence="6 7">
    <name type="scientific">Streptomyces celluloflavus</name>
    <dbReference type="NCBI Taxonomy" id="58344"/>
    <lineage>
        <taxon>Bacteria</taxon>
        <taxon>Bacillati</taxon>
        <taxon>Actinomycetota</taxon>
        <taxon>Actinomycetes</taxon>
        <taxon>Kitasatosporales</taxon>
        <taxon>Streptomycetaceae</taxon>
        <taxon>Streptomyces</taxon>
    </lineage>
</organism>
<evidence type="ECO:0000313" key="6">
    <source>
        <dbReference type="EMBL" id="MFH8590061.1"/>
    </source>
</evidence>
<protein>
    <submittedName>
        <fullName evidence="6">ABC transporter ATP-binding protein</fullName>
    </submittedName>
</protein>
<evidence type="ECO:0000256" key="1">
    <source>
        <dbReference type="ARBA" id="ARBA00005417"/>
    </source>
</evidence>
<feature type="domain" description="ABC transporter" evidence="5">
    <location>
        <begin position="4"/>
        <end position="229"/>
    </location>
</feature>
<dbReference type="Gene3D" id="3.40.50.300">
    <property type="entry name" value="P-loop containing nucleotide triphosphate hydrolases"/>
    <property type="match status" value="1"/>
</dbReference>
<dbReference type="GO" id="GO:0005524">
    <property type="term" value="F:ATP binding"/>
    <property type="evidence" value="ECO:0007669"/>
    <property type="project" value="UniProtKB-KW"/>
</dbReference>
<name>A0ABW7RPN7_9ACTN</name>
<dbReference type="InterPro" id="IPR027417">
    <property type="entry name" value="P-loop_NTPase"/>
</dbReference>
<reference evidence="6 7" key="1">
    <citation type="submission" date="2024-10" db="EMBL/GenBank/DDBJ databases">
        <title>The Natural Products Discovery Center: Release of the First 8490 Sequenced Strains for Exploring Actinobacteria Biosynthetic Diversity.</title>
        <authorList>
            <person name="Kalkreuter E."/>
            <person name="Kautsar S.A."/>
            <person name="Yang D."/>
            <person name="Bader C.D."/>
            <person name="Teijaro C.N."/>
            <person name="Fluegel L."/>
            <person name="Davis C.M."/>
            <person name="Simpson J.R."/>
            <person name="Lauterbach L."/>
            <person name="Steele A.D."/>
            <person name="Gui C."/>
            <person name="Meng S."/>
            <person name="Li G."/>
            <person name="Viehrig K."/>
            <person name="Ye F."/>
            <person name="Su P."/>
            <person name="Kiefer A.F."/>
            <person name="Nichols A."/>
            <person name="Cepeda A.J."/>
            <person name="Yan W."/>
            <person name="Fan B."/>
            <person name="Jiang Y."/>
            <person name="Adhikari A."/>
            <person name="Zheng C.-J."/>
            <person name="Schuster L."/>
            <person name="Cowan T.M."/>
            <person name="Smanski M.J."/>
            <person name="Chevrette M.G."/>
            <person name="De Carvalho L.P.S."/>
            <person name="Shen B."/>
        </authorList>
    </citation>
    <scope>NUCLEOTIDE SEQUENCE [LARGE SCALE GENOMIC DNA]</scope>
    <source>
        <strain evidence="6 7">NPDC018013</strain>
    </source>
</reference>
<dbReference type="Proteomes" id="UP001610990">
    <property type="component" value="Unassembled WGS sequence"/>
</dbReference>
<dbReference type="PANTHER" id="PTHR43335">
    <property type="entry name" value="ABC TRANSPORTER, ATP-BINDING PROTEIN"/>
    <property type="match status" value="1"/>
</dbReference>
<comment type="caution">
    <text evidence="6">The sequence shown here is derived from an EMBL/GenBank/DDBJ whole genome shotgun (WGS) entry which is preliminary data.</text>
</comment>
<dbReference type="EMBL" id="JBIRGH010000044">
    <property type="protein sequence ID" value="MFH8590061.1"/>
    <property type="molecule type" value="Genomic_DNA"/>
</dbReference>
<proteinExistence type="inferred from homology"/>
<evidence type="ECO:0000313" key="7">
    <source>
        <dbReference type="Proteomes" id="UP001610990"/>
    </source>
</evidence>
<accession>A0ABW7RPN7</accession>
<dbReference type="InterPro" id="IPR003439">
    <property type="entry name" value="ABC_transporter-like_ATP-bd"/>
</dbReference>
<evidence type="ECO:0000256" key="2">
    <source>
        <dbReference type="ARBA" id="ARBA00022448"/>
    </source>
</evidence>
<sequence length="299" mass="32383">MTSIEVRDLTKTHGTLRAVDRLTFRVPPGRVTAFLGPNGAGKSTTLRVLAGLQRPTSGSATFDGRAYRELPRPLRRVGMLLDPDAAHGARRAHDHLLAMARSNRIPARRVGEVLADAGIADAARKRVRTFSLGMRQRLGIAAALLGDPGVLVLDEPTNGLDPQGIIWIRTLLRRLAAQGRTVLVSSHLMAEVALAADHLVVMARGRLLADLPMDAFVRENTHRTVRVRTTEGTRLRDELARAELTAVPGDDGSWTVDGAAPADIGALAARHGIPILELTEEGPSLEDAYLRLTREETRT</sequence>
<keyword evidence="2" id="KW-0813">Transport</keyword>